<keyword evidence="5" id="KW-0560">Oxidoreductase</keyword>
<name>A0A8J5PRX2_FUSOX</name>
<protein>
    <submittedName>
        <fullName evidence="7">FAD-containing monooxygenase EthA</fullName>
    </submittedName>
</protein>
<evidence type="ECO:0000313" key="7">
    <source>
        <dbReference type="EMBL" id="KAG7424860.1"/>
    </source>
</evidence>
<dbReference type="PANTHER" id="PTHR43872:SF1">
    <property type="entry name" value="MONOOXYGENASE, PUTATIVE (AFU_ORTHOLOGUE AFUA_8G02570)-RELATED"/>
    <property type="match status" value="1"/>
</dbReference>
<evidence type="ECO:0000256" key="4">
    <source>
        <dbReference type="ARBA" id="ARBA00022857"/>
    </source>
</evidence>
<evidence type="ECO:0000256" key="3">
    <source>
        <dbReference type="ARBA" id="ARBA00022827"/>
    </source>
</evidence>
<reference evidence="7" key="1">
    <citation type="submission" date="2021-04" db="EMBL/GenBank/DDBJ databases">
        <title>First draft genome resource for Brassicaceae pathogens Fusarium oxysporum f. sp. raphani and Fusarium oxysporum f. sp. rapae.</title>
        <authorList>
            <person name="Asai S."/>
        </authorList>
    </citation>
    <scope>NUCLEOTIDE SEQUENCE</scope>
    <source>
        <strain evidence="7">Tf1262</strain>
    </source>
</reference>
<dbReference type="Proteomes" id="UP000693942">
    <property type="component" value="Unassembled WGS sequence"/>
</dbReference>
<comment type="caution">
    <text evidence="7">The sequence shown here is derived from an EMBL/GenBank/DDBJ whole genome shotgun (WGS) entry which is preliminary data.</text>
</comment>
<dbReference type="InterPro" id="IPR051820">
    <property type="entry name" value="FAD-binding_MO"/>
</dbReference>
<keyword evidence="3" id="KW-0274">FAD</keyword>
<sequence length="498" mass="55850">MTPYSACGKFSLKTSFDVLIIGAGISGINLAYHIQTKAPEPAPSSYTILESRSNLGGTWDFFKYPGLRSDSDMFTFGLPWYPWRKNKTIASGAEIRSYLEAAATHAGIHNNIKYQHRVLSARWSSQKARWTLDVEVDGVPGHIYEARFLILGTGYYDYDEPLATQIPGLDNFSGTIVHPQFWPENLDYVDKDVVIIGSGATAVTLLPNLTEKAKHTTMLQRSPTYVSPLPLVDKLAQLERAILPARLAGRVTRLRRAIRFFGFYWFCKFFPNTAKRLLRNMCIKLLPPNIPVDPHFTPRYDPMDQRLCACPDGDFFASLRSGKANIVTDTIKKVTEDEIVLDSGAKLQPDIIVTATGLKLRIGGGIQFFVDGEPINIVDGFAWKGFMLQNVPNLAFVSGYYNAAWTLGAEVTGVAVVRLLRQMKSRGFSCVVPRLGRSDQNMEPQSFFKISSTYVKDAIKYTPKGGTGQWAHRWNYFFDLAKASWGIISLVWSTFRIH</sequence>
<keyword evidence="2" id="KW-0285">Flavoprotein</keyword>
<comment type="cofactor">
    <cofactor evidence="1">
        <name>FAD</name>
        <dbReference type="ChEBI" id="CHEBI:57692"/>
    </cofactor>
</comment>
<dbReference type="PANTHER" id="PTHR43872">
    <property type="entry name" value="MONOOXYGENASE, PUTATIVE (AFU_ORTHOLOGUE AFUA_8G02570)-RELATED"/>
    <property type="match status" value="1"/>
</dbReference>
<keyword evidence="6 7" id="KW-0503">Monooxygenase</keyword>
<dbReference type="AlphaFoldDB" id="A0A8J5PRX2"/>
<dbReference type="Pfam" id="PF13738">
    <property type="entry name" value="Pyr_redox_3"/>
    <property type="match status" value="1"/>
</dbReference>
<accession>A0A8J5PRX2</accession>
<evidence type="ECO:0000256" key="6">
    <source>
        <dbReference type="ARBA" id="ARBA00023033"/>
    </source>
</evidence>
<evidence type="ECO:0000256" key="2">
    <source>
        <dbReference type="ARBA" id="ARBA00022630"/>
    </source>
</evidence>
<keyword evidence="4" id="KW-0521">NADP</keyword>
<evidence type="ECO:0000256" key="1">
    <source>
        <dbReference type="ARBA" id="ARBA00001974"/>
    </source>
</evidence>
<gene>
    <name evidence="7" type="primary">ethA-1</name>
    <name evidence="7" type="ORF">Forpi1262_v014128</name>
</gene>
<dbReference type="GO" id="GO:0004497">
    <property type="term" value="F:monooxygenase activity"/>
    <property type="evidence" value="ECO:0007669"/>
    <property type="project" value="UniProtKB-KW"/>
</dbReference>
<dbReference type="EMBL" id="JAELUR010000012">
    <property type="protein sequence ID" value="KAG7424860.1"/>
    <property type="molecule type" value="Genomic_DNA"/>
</dbReference>
<proteinExistence type="predicted"/>
<evidence type="ECO:0000256" key="5">
    <source>
        <dbReference type="ARBA" id="ARBA00023002"/>
    </source>
</evidence>
<evidence type="ECO:0000313" key="8">
    <source>
        <dbReference type="Proteomes" id="UP000693942"/>
    </source>
</evidence>
<organism evidence="7 8">
    <name type="scientific">Fusarium oxysporum f. sp. raphani</name>
    <dbReference type="NCBI Taxonomy" id="96318"/>
    <lineage>
        <taxon>Eukaryota</taxon>
        <taxon>Fungi</taxon>
        <taxon>Dikarya</taxon>
        <taxon>Ascomycota</taxon>
        <taxon>Pezizomycotina</taxon>
        <taxon>Sordariomycetes</taxon>
        <taxon>Hypocreomycetidae</taxon>
        <taxon>Hypocreales</taxon>
        <taxon>Nectriaceae</taxon>
        <taxon>Fusarium</taxon>
        <taxon>Fusarium oxysporum species complex</taxon>
    </lineage>
</organism>
<dbReference type="FunFam" id="3.50.50.60:FF:000228">
    <property type="entry name" value="FAD-containing monooxygenase EthA"/>
    <property type="match status" value="1"/>
</dbReference>